<protein>
    <submittedName>
        <fullName evidence="5">MarR family transcriptional regulator</fullName>
    </submittedName>
</protein>
<organism evidence="5 6">
    <name type="scientific">Gracilibacillus salitolerans</name>
    <dbReference type="NCBI Taxonomy" id="2663022"/>
    <lineage>
        <taxon>Bacteria</taxon>
        <taxon>Bacillati</taxon>
        <taxon>Bacillota</taxon>
        <taxon>Bacilli</taxon>
        <taxon>Bacillales</taxon>
        <taxon>Bacillaceae</taxon>
        <taxon>Gracilibacillus</taxon>
    </lineage>
</organism>
<keyword evidence="6" id="KW-1185">Reference proteome</keyword>
<dbReference type="InterPro" id="IPR000835">
    <property type="entry name" value="HTH_MarR-typ"/>
</dbReference>
<evidence type="ECO:0000313" key="6">
    <source>
        <dbReference type="Proteomes" id="UP000339690"/>
    </source>
</evidence>
<keyword evidence="1" id="KW-0805">Transcription regulation</keyword>
<evidence type="ECO:0000256" key="1">
    <source>
        <dbReference type="ARBA" id="ARBA00023015"/>
    </source>
</evidence>
<dbReference type="EMBL" id="CP045915">
    <property type="protein sequence ID" value="QGH32904.1"/>
    <property type="molecule type" value="Genomic_DNA"/>
</dbReference>
<dbReference type="AlphaFoldDB" id="A0A5Q2TDV2"/>
<dbReference type="InterPro" id="IPR036390">
    <property type="entry name" value="WH_DNA-bd_sf"/>
</dbReference>
<name>A0A5Q2TDV2_9BACI</name>
<keyword evidence="3" id="KW-0804">Transcription</keyword>
<dbReference type="SMART" id="SM00347">
    <property type="entry name" value="HTH_MARR"/>
    <property type="match status" value="1"/>
</dbReference>
<accession>A0A5Q2TDV2</accession>
<dbReference type="Proteomes" id="UP000339690">
    <property type="component" value="Chromosome"/>
</dbReference>
<sequence length="155" mass="17720">MQNNRHRSVGKLISTINRSSEMYINSKLEPYGISVTQMHFLMLLYQEDGVTQYLLSQKLYVDKATATRSVQKLEKEGFIIRRESTGDRRQNLVFITDKARSIKEEILDILSGWTSILTTGMSEEEKSALLSLLQQATDNAIHSKDKEENPNGNHD</sequence>
<dbReference type="SUPFAM" id="SSF46785">
    <property type="entry name" value="Winged helix' DNA-binding domain"/>
    <property type="match status" value="1"/>
</dbReference>
<dbReference type="PRINTS" id="PR00598">
    <property type="entry name" value="HTHMARR"/>
</dbReference>
<dbReference type="PROSITE" id="PS01117">
    <property type="entry name" value="HTH_MARR_1"/>
    <property type="match status" value="1"/>
</dbReference>
<dbReference type="Pfam" id="PF01047">
    <property type="entry name" value="MarR"/>
    <property type="match status" value="1"/>
</dbReference>
<dbReference type="InterPro" id="IPR023187">
    <property type="entry name" value="Tscrpt_reg_MarR-type_CS"/>
</dbReference>
<evidence type="ECO:0000256" key="2">
    <source>
        <dbReference type="ARBA" id="ARBA00023125"/>
    </source>
</evidence>
<dbReference type="RefSeq" id="WP_100362267.1">
    <property type="nucleotide sequence ID" value="NZ_CP045915.1"/>
</dbReference>
<dbReference type="GO" id="GO:0003700">
    <property type="term" value="F:DNA-binding transcription factor activity"/>
    <property type="evidence" value="ECO:0007669"/>
    <property type="project" value="InterPro"/>
</dbReference>
<proteinExistence type="predicted"/>
<dbReference type="InterPro" id="IPR036388">
    <property type="entry name" value="WH-like_DNA-bd_sf"/>
</dbReference>
<keyword evidence="2" id="KW-0238">DNA-binding</keyword>
<evidence type="ECO:0000256" key="3">
    <source>
        <dbReference type="ARBA" id="ARBA00023163"/>
    </source>
</evidence>
<dbReference type="PROSITE" id="PS50995">
    <property type="entry name" value="HTH_MARR_2"/>
    <property type="match status" value="1"/>
</dbReference>
<dbReference type="GO" id="GO:0003677">
    <property type="term" value="F:DNA binding"/>
    <property type="evidence" value="ECO:0007669"/>
    <property type="project" value="UniProtKB-KW"/>
</dbReference>
<evidence type="ECO:0000259" key="4">
    <source>
        <dbReference type="PROSITE" id="PS50995"/>
    </source>
</evidence>
<dbReference type="PANTHER" id="PTHR42756">
    <property type="entry name" value="TRANSCRIPTIONAL REGULATOR, MARR"/>
    <property type="match status" value="1"/>
</dbReference>
<dbReference type="PANTHER" id="PTHR42756:SF1">
    <property type="entry name" value="TRANSCRIPTIONAL REPRESSOR OF EMRAB OPERON"/>
    <property type="match status" value="1"/>
</dbReference>
<dbReference type="KEGG" id="grc:GI584_02030"/>
<feature type="domain" description="HTH marR-type" evidence="4">
    <location>
        <begin position="6"/>
        <end position="138"/>
    </location>
</feature>
<evidence type="ECO:0000313" key="5">
    <source>
        <dbReference type="EMBL" id="QGH32904.1"/>
    </source>
</evidence>
<dbReference type="Gene3D" id="1.10.10.10">
    <property type="entry name" value="Winged helix-like DNA-binding domain superfamily/Winged helix DNA-binding domain"/>
    <property type="match status" value="1"/>
</dbReference>
<gene>
    <name evidence="5" type="ORF">GI584_02030</name>
</gene>
<reference evidence="5 6" key="1">
    <citation type="submission" date="2019-11" db="EMBL/GenBank/DDBJ databases">
        <title>Gracilibacillus salitolerans sp. nov., a moderate halophile isolated from a saline soil in northwest China.</title>
        <authorList>
            <person name="Gan L."/>
        </authorList>
    </citation>
    <scope>NUCLEOTIDE SEQUENCE [LARGE SCALE GENOMIC DNA]</scope>
    <source>
        <strain evidence="5 6">SCU50</strain>
    </source>
</reference>